<gene>
    <name evidence="1" type="ORF">CH338_15890</name>
</gene>
<accession>A0A327KQ50</accession>
<organism evidence="1 2">
    <name type="scientific">Rhodoplanes elegans</name>
    <dbReference type="NCBI Taxonomy" id="29408"/>
    <lineage>
        <taxon>Bacteria</taxon>
        <taxon>Pseudomonadati</taxon>
        <taxon>Pseudomonadota</taxon>
        <taxon>Alphaproteobacteria</taxon>
        <taxon>Hyphomicrobiales</taxon>
        <taxon>Nitrobacteraceae</taxon>
        <taxon>Rhodoplanes</taxon>
    </lineage>
</organism>
<dbReference type="EMBL" id="NPEU01000180">
    <property type="protein sequence ID" value="RAI37508.1"/>
    <property type="molecule type" value="Genomic_DNA"/>
</dbReference>
<name>A0A327KQ50_9BRAD</name>
<dbReference type="Proteomes" id="UP000248863">
    <property type="component" value="Unassembled WGS sequence"/>
</dbReference>
<comment type="caution">
    <text evidence="1">The sequence shown here is derived from an EMBL/GenBank/DDBJ whole genome shotgun (WGS) entry which is preliminary data.</text>
</comment>
<dbReference type="OrthoDB" id="8254524at2"/>
<evidence type="ECO:0000313" key="1">
    <source>
        <dbReference type="EMBL" id="RAI37508.1"/>
    </source>
</evidence>
<reference evidence="1 2" key="1">
    <citation type="submission" date="2017-07" db="EMBL/GenBank/DDBJ databases">
        <title>Draft Genome Sequences of Select Purple Nonsulfur Bacteria.</title>
        <authorList>
            <person name="Lasarre B."/>
            <person name="Mckinlay J.B."/>
        </authorList>
    </citation>
    <scope>NUCLEOTIDE SEQUENCE [LARGE SCALE GENOMIC DNA]</scope>
    <source>
        <strain evidence="1 2">DSM 11907</strain>
    </source>
</reference>
<dbReference type="RefSeq" id="WP_111358122.1">
    <property type="nucleotide sequence ID" value="NZ_NHSK01000081.1"/>
</dbReference>
<evidence type="ECO:0000313" key="2">
    <source>
        <dbReference type="Proteomes" id="UP000248863"/>
    </source>
</evidence>
<keyword evidence="2" id="KW-1185">Reference proteome</keyword>
<sequence length="81" mass="8913">MDRVVALGKVDAFEPEVIDAMSVAIDRVCGSLHVPHSAVGARGLIARRVMELARHGERDAIRLSEAVLGELKRQFEELPHD</sequence>
<proteinExistence type="predicted"/>
<protein>
    <submittedName>
        <fullName evidence="1">Uncharacterized protein</fullName>
    </submittedName>
</protein>
<dbReference type="AlphaFoldDB" id="A0A327KQ50"/>